<organism evidence="7 8">
    <name type="scientific">Pseudoponticoccus marisrubri</name>
    <dbReference type="NCBI Taxonomy" id="1685382"/>
    <lineage>
        <taxon>Bacteria</taxon>
        <taxon>Pseudomonadati</taxon>
        <taxon>Pseudomonadota</taxon>
        <taxon>Alphaproteobacteria</taxon>
        <taxon>Rhodobacterales</taxon>
        <taxon>Roseobacteraceae</taxon>
        <taxon>Pseudoponticoccus</taxon>
    </lineage>
</organism>
<proteinExistence type="inferred from homology"/>
<comment type="similarity">
    <text evidence="1">Belongs to the bacterial solute-binding protein 9 family.</text>
</comment>
<dbReference type="PANTHER" id="PTHR42953">
    <property type="entry name" value="HIGH-AFFINITY ZINC UPTAKE SYSTEM PROTEIN ZNUA-RELATED"/>
    <property type="match status" value="1"/>
</dbReference>
<dbReference type="PANTHER" id="PTHR42953:SF3">
    <property type="entry name" value="HIGH-AFFINITY ZINC UPTAKE SYSTEM PROTEIN ZNUA"/>
    <property type="match status" value="1"/>
</dbReference>
<dbReference type="SUPFAM" id="SSF53807">
    <property type="entry name" value="Helical backbone' metal receptor"/>
    <property type="match status" value="1"/>
</dbReference>
<accession>A0A0W7WIB1</accession>
<evidence type="ECO:0000256" key="6">
    <source>
        <dbReference type="SAM" id="SignalP"/>
    </source>
</evidence>
<keyword evidence="5" id="KW-0864">Zinc transport</keyword>
<dbReference type="RefSeq" id="WP_058862563.1">
    <property type="nucleotide sequence ID" value="NZ_LPXO01000007.1"/>
</dbReference>
<dbReference type="GO" id="GO:0006829">
    <property type="term" value="P:zinc ion transport"/>
    <property type="evidence" value="ECO:0007669"/>
    <property type="project" value="UniProtKB-KW"/>
</dbReference>
<dbReference type="InterPro" id="IPR050492">
    <property type="entry name" value="Bact_metal-bind_prot9"/>
</dbReference>
<comment type="caution">
    <text evidence="7">The sequence shown here is derived from an EMBL/GenBank/DDBJ whole genome shotgun (WGS) entry which is preliminary data.</text>
</comment>
<evidence type="ECO:0000256" key="5">
    <source>
        <dbReference type="ARBA" id="ARBA00022906"/>
    </source>
</evidence>
<evidence type="ECO:0000313" key="7">
    <source>
        <dbReference type="EMBL" id="KUF10246.1"/>
    </source>
</evidence>
<evidence type="ECO:0000313" key="8">
    <source>
        <dbReference type="Proteomes" id="UP000054396"/>
    </source>
</evidence>
<keyword evidence="5" id="KW-0862">Zinc</keyword>
<protein>
    <recommendedName>
        <fullName evidence="2">High-affinity zinc uptake system protein ZnuA</fullName>
    </recommendedName>
</protein>
<evidence type="ECO:0000256" key="4">
    <source>
        <dbReference type="ARBA" id="ARBA00022729"/>
    </source>
</evidence>
<dbReference type="OrthoDB" id="9793396at2"/>
<dbReference type="Proteomes" id="UP000054396">
    <property type="component" value="Unassembled WGS sequence"/>
</dbReference>
<dbReference type="GO" id="GO:0046872">
    <property type="term" value="F:metal ion binding"/>
    <property type="evidence" value="ECO:0007669"/>
    <property type="project" value="InterPro"/>
</dbReference>
<dbReference type="STRING" id="1685382.AVJ23_12605"/>
<evidence type="ECO:0000256" key="1">
    <source>
        <dbReference type="ARBA" id="ARBA00011028"/>
    </source>
</evidence>
<keyword evidence="4 6" id="KW-0732">Signal</keyword>
<name>A0A0W7WIB1_9RHOB</name>
<reference evidence="7 8" key="1">
    <citation type="submission" date="2015-12" db="EMBL/GenBank/DDBJ databases">
        <authorList>
            <person name="Shamseldin A."/>
            <person name="Moawad H."/>
            <person name="Abd El-Rahim W.M."/>
            <person name="Sadowsky M.J."/>
        </authorList>
    </citation>
    <scope>NUCLEOTIDE SEQUENCE [LARGE SCALE GENOMIC DNA]</scope>
    <source>
        <strain evidence="7 8">SJ5A-1</strain>
    </source>
</reference>
<dbReference type="Pfam" id="PF01297">
    <property type="entry name" value="ZnuA"/>
    <property type="match status" value="1"/>
</dbReference>
<gene>
    <name evidence="7" type="ORF">AVJ23_12605</name>
</gene>
<evidence type="ECO:0000256" key="3">
    <source>
        <dbReference type="ARBA" id="ARBA00022448"/>
    </source>
</evidence>
<keyword evidence="3" id="KW-0813">Transport</keyword>
<dbReference type="Gene3D" id="3.40.50.1980">
    <property type="entry name" value="Nitrogenase molybdenum iron protein domain"/>
    <property type="match status" value="2"/>
</dbReference>
<dbReference type="AlphaFoldDB" id="A0A0W7WIB1"/>
<evidence type="ECO:0000256" key="2">
    <source>
        <dbReference type="ARBA" id="ARBA00015915"/>
    </source>
</evidence>
<dbReference type="EMBL" id="LPXO01000007">
    <property type="protein sequence ID" value="KUF10246.1"/>
    <property type="molecule type" value="Genomic_DNA"/>
</dbReference>
<feature type="signal peptide" evidence="6">
    <location>
        <begin position="1"/>
        <end position="27"/>
    </location>
</feature>
<keyword evidence="8" id="KW-1185">Reference proteome</keyword>
<keyword evidence="5" id="KW-0406">Ion transport</keyword>
<sequence>MRKLIPTTTPRLLLAAFLLLAAGAAMAQERARIVAVNYPLAYFAERLAGDAAEVIYPVPESVDPSFWRPAIADISTVQSADLILLNGAGFATWVDRVSLPRSKLVNSSDGLSDRFISTQSITHSHGDGGEHSHEGTAAYTWLDPDLAIAQAEAVARAMTARGLAPADAVQDRLDALRSELETLDAAAGDALADAGTVPMIATHPRYQYLARAYGLDIAALDWDAGATPDADQLQALSDLAAERGARILIWEADPGAEAMTATDELGLTSVVFPPLATPPEDGSYLEAFRAAVTALGTAATP</sequence>
<feature type="chain" id="PRO_5006936341" description="High-affinity zinc uptake system protein ZnuA" evidence="6">
    <location>
        <begin position="28"/>
        <end position="301"/>
    </location>
</feature>
<dbReference type="InterPro" id="IPR006127">
    <property type="entry name" value="ZnuA-like"/>
</dbReference>